<dbReference type="Proteomes" id="UP000092445">
    <property type="component" value="Unassembled WGS sequence"/>
</dbReference>
<name>A0A1A9ZH10_GLOPL</name>
<reference evidence="2" key="2">
    <citation type="submission" date="2020-05" db="UniProtKB">
        <authorList>
            <consortium name="EnsemblMetazoa"/>
        </authorList>
    </citation>
    <scope>IDENTIFICATION</scope>
    <source>
        <strain evidence="2">IAEA</strain>
    </source>
</reference>
<evidence type="ECO:0000313" key="3">
    <source>
        <dbReference type="Proteomes" id="UP000092445"/>
    </source>
</evidence>
<dbReference type="EnsemblMetazoa" id="GPAI014455-RA">
    <property type="protein sequence ID" value="GPAI014455-PA"/>
    <property type="gene ID" value="GPAI014455"/>
</dbReference>
<reference evidence="3" key="1">
    <citation type="submission" date="2014-03" db="EMBL/GenBank/DDBJ databases">
        <authorList>
            <person name="Aksoy S."/>
            <person name="Warren W."/>
            <person name="Wilson R.K."/>
        </authorList>
    </citation>
    <scope>NUCLEOTIDE SEQUENCE [LARGE SCALE GENOMIC DNA]</scope>
    <source>
        <strain evidence="3">IAEA</strain>
    </source>
</reference>
<keyword evidence="3" id="KW-1185">Reference proteome</keyword>
<dbReference type="VEuPathDB" id="VectorBase:GPAI014455"/>
<proteinExistence type="predicted"/>
<organism evidence="2 3">
    <name type="scientific">Glossina pallidipes</name>
    <name type="common">Tsetse fly</name>
    <dbReference type="NCBI Taxonomy" id="7398"/>
    <lineage>
        <taxon>Eukaryota</taxon>
        <taxon>Metazoa</taxon>
        <taxon>Ecdysozoa</taxon>
        <taxon>Arthropoda</taxon>
        <taxon>Hexapoda</taxon>
        <taxon>Insecta</taxon>
        <taxon>Pterygota</taxon>
        <taxon>Neoptera</taxon>
        <taxon>Endopterygota</taxon>
        <taxon>Diptera</taxon>
        <taxon>Brachycera</taxon>
        <taxon>Muscomorpha</taxon>
        <taxon>Hippoboscoidea</taxon>
        <taxon>Glossinidae</taxon>
        <taxon>Glossina</taxon>
    </lineage>
</organism>
<sequence>MQSADRKCCIHSVKSGGIIPRLNKVVLDDKNVRRCFRAKPSKLVDDKSKVGGEGGGGHAPIDGGGRAAAMPGNGPREL</sequence>
<feature type="region of interest" description="Disordered" evidence="1">
    <location>
        <begin position="45"/>
        <end position="78"/>
    </location>
</feature>
<dbReference type="AlphaFoldDB" id="A0A1A9ZH10"/>
<evidence type="ECO:0000313" key="2">
    <source>
        <dbReference type="EnsemblMetazoa" id="GPAI014455-PA"/>
    </source>
</evidence>
<protein>
    <submittedName>
        <fullName evidence="2">Uncharacterized protein</fullName>
    </submittedName>
</protein>
<evidence type="ECO:0000256" key="1">
    <source>
        <dbReference type="SAM" id="MobiDB-lite"/>
    </source>
</evidence>
<feature type="compositionally biased region" description="Gly residues" evidence="1">
    <location>
        <begin position="51"/>
        <end position="66"/>
    </location>
</feature>
<accession>A0A1A9ZH10</accession>